<evidence type="ECO:0000313" key="2">
    <source>
        <dbReference type="Proteomes" id="UP001218188"/>
    </source>
</evidence>
<proteinExistence type="predicted"/>
<evidence type="ECO:0000313" key="1">
    <source>
        <dbReference type="EMBL" id="KAJ7035801.1"/>
    </source>
</evidence>
<organism evidence="1 2">
    <name type="scientific">Mycena alexandri</name>
    <dbReference type="NCBI Taxonomy" id="1745969"/>
    <lineage>
        <taxon>Eukaryota</taxon>
        <taxon>Fungi</taxon>
        <taxon>Dikarya</taxon>
        <taxon>Basidiomycota</taxon>
        <taxon>Agaricomycotina</taxon>
        <taxon>Agaricomycetes</taxon>
        <taxon>Agaricomycetidae</taxon>
        <taxon>Agaricales</taxon>
        <taxon>Marasmiineae</taxon>
        <taxon>Mycenaceae</taxon>
        <taxon>Mycena</taxon>
    </lineage>
</organism>
<accession>A0AAD6SZ99</accession>
<protein>
    <submittedName>
        <fullName evidence="1">Uncharacterized protein</fullName>
    </submittedName>
</protein>
<dbReference type="AlphaFoldDB" id="A0AAD6SZ99"/>
<sequence>MRISPNKANVGTNLHPFLLPFSHPPPSSPFALPTMQPSGQRSCGSDSPPRRIDWFWVHRKQAKVPVRVEAQYTADLGLPPELVGLIIKKIDDTRTLAVCWITLRYETLLGKFTEATFRFLAREITLDVDPADRWVKRGLPEVLVQFPAFKTLRLTHIRTDYSKRLLLVFPSLTHLTLAFDRPGPSSGDFGLPAILRLAGSFQLLERLQITTEAEYNAIAPLAHLHTIHLNYPMLNARVLEFLTPPALESLHLTLRSTLCSMPARRRRWFGDTGAVLSCGSTARLSR</sequence>
<dbReference type="Proteomes" id="UP001218188">
    <property type="component" value="Unassembled WGS sequence"/>
</dbReference>
<name>A0AAD6SZ99_9AGAR</name>
<gene>
    <name evidence="1" type="ORF">C8F04DRAFT_1394596</name>
</gene>
<reference evidence="1" key="1">
    <citation type="submission" date="2023-03" db="EMBL/GenBank/DDBJ databases">
        <title>Massive genome expansion in bonnet fungi (Mycena s.s.) driven by repeated elements and novel gene families across ecological guilds.</title>
        <authorList>
            <consortium name="Lawrence Berkeley National Laboratory"/>
            <person name="Harder C.B."/>
            <person name="Miyauchi S."/>
            <person name="Viragh M."/>
            <person name="Kuo A."/>
            <person name="Thoen E."/>
            <person name="Andreopoulos B."/>
            <person name="Lu D."/>
            <person name="Skrede I."/>
            <person name="Drula E."/>
            <person name="Henrissat B."/>
            <person name="Morin E."/>
            <person name="Kohler A."/>
            <person name="Barry K."/>
            <person name="LaButti K."/>
            <person name="Morin E."/>
            <person name="Salamov A."/>
            <person name="Lipzen A."/>
            <person name="Mereny Z."/>
            <person name="Hegedus B."/>
            <person name="Baldrian P."/>
            <person name="Stursova M."/>
            <person name="Weitz H."/>
            <person name="Taylor A."/>
            <person name="Grigoriev I.V."/>
            <person name="Nagy L.G."/>
            <person name="Martin F."/>
            <person name="Kauserud H."/>
        </authorList>
    </citation>
    <scope>NUCLEOTIDE SEQUENCE</scope>
    <source>
        <strain evidence="1">CBHHK200</strain>
    </source>
</reference>
<comment type="caution">
    <text evidence="1">The sequence shown here is derived from an EMBL/GenBank/DDBJ whole genome shotgun (WGS) entry which is preliminary data.</text>
</comment>
<dbReference type="EMBL" id="JARJCM010000048">
    <property type="protein sequence ID" value="KAJ7035801.1"/>
    <property type="molecule type" value="Genomic_DNA"/>
</dbReference>
<keyword evidence="2" id="KW-1185">Reference proteome</keyword>